<gene>
    <name evidence="1" type="ORF">P171DRAFT_469546</name>
</gene>
<comment type="caution">
    <text evidence="1">The sequence shown here is derived from an EMBL/GenBank/DDBJ whole genome shotgun (WGS) entry which is preliminary data.</text>
</comment>
<reference evidence="1" key="1">
    <citation type="journal article" date="2020" name="Stud. Mycol.">
        <title>101 Dothideomycetes genomes: a test case for predicting lifestyles and emergence of pathogens.</title>
        <authorList>
            <person name="Haridas S."/>
            <person name="Albert R."/>
            <person name="Binder M."/>
            <person name="Bloem J."/>
            <person name="Labutti K."/>
            <person name="Salamov A."/>
            <person name="Andreopoulos B."/>
            <person name="Baker S."/>
            <person name="Barry K."/>
            <person name="Bills G."/>
            <person name="Bluhm B."/>
            <person name="Cannon C."/>
            <person name="Castanera R."/>
            <person name="Culley D."/>
            <person name="Daum C."/>
            <person name="Ezra D."/>
            <person name="Gonzalez J."/>
            <person name="Henrissat B."/>
            <person name="Kuo A."/>
            <person name="Liang C."/>
            <person name="Lipzen A."/>
            <person name="Lutzoni F."/>
            <person name="Magnuson J."/>
            <person name="Mondo S."/>
            <person name="Nolan M."/>
            <person name="Ohm R."/>
            <person name="Pangilinan J."/>
            <person name="Park H.-J."/>
            <person name="Ramirez L."/>
            <person name="Alfaro M."/>
            <person name="Sun H."/>
            <person name="Tritt A."/>
            <person name="Yoshinaga Y."/>
            <person name="Zwiers L.-H."/>
            <person name="Turgeon B."/>
            <person name="Goodwin S."/>
            <person name="Spatafora J."/>
            <person name="Crous P."/>
            <person name="Grigoriev I."/>
        </authorList>
    </citation>
    <scope>NUCLEOTIDE SEQUENCE</scope>
    <source>
        <strain evidence="1">CBS 690.94</strain>
    </source>
</reference>
<dbReference type="Proteomes" id="UP000799764">
    <property type="component" value="Unassembled WGS sequence"/>
</dbReference>
<dbReference type="AlphaFoldDB" id="A0A9P4PSC0"/>
<sequence length="354" mass="39799">MSSELVLAEYCDFKPQREYDTVVRPAYHSFTRPLFDYGLRFGYYGKETWWPSLPLRGHFCCTFRPPEKEPNAFQPLPPRRRAFLRRNSHPNDSSARGYIDVCATRRLHQWTATAKLCRNPVNGFLEGWRASVAATLQSTTHIIPQNGWARSTNTREAPHRAGHRRSLILVDFVEETDARECASTRLDRITDPDLTICSPASSLALTTRARQFLISPIPASAGLLGIHDHLPAYPSMRRSQGSDLSNIESRLEVGPIALGERTLALKVREPHTGDQRFPSVCSTRAWVTGSTCSELLTVGSMAASVASPSRSDVDDVDQLFLSIILKPKHGCRHDLWHDGGRGVEHMLTQFHQSR</sequence>
<dbReference type="EMBL" id="MU001494">
    <property type="protein sequence ID" value="KAF2449521.1"/>
    <property type="molecule type" value="Genomic_DNA"/>
</dbReference>
<organism evidence="1 2">
    <name type="scientific">Karstenula rhodostoma CBS 690.94</name>
    <dbReference type="NCBI Taxonomy" id="1392251"/>
    <lineage>
        <taxon>Eukaryota</taxon>
        <taxon>Fungi</taxon>
        <taxon>Dikarya</taxon>
        <taxon>Ascomycota</taxon>
        <taxon>Pezizomycotina</taxon>
        <taxon>Dothideomycetes</taxon>
        <taxon>Pleosporomycetidae</taxon>
        <taxon>Pleosporales</taxon>
        <taxon>Massarineae</taxon>
        <taxon>Didymosphaeriaceae</taxon>
        <taxon>Karstenula</taxon>
    </lineage>
</organism>
<accession>A0A9P4PSC0</accession>
<proteinExistence type="predicted"/>
<evidence type="ECO:0000313" key="1">
    <source>
        <dbReference type="EMBL" id="KAF2449521.1"/>
    </source>
</evidence>
<keyword evidence="2" id="KW-1185">Reference proteome</keyword>
<evidence type="ECO:0000313" key="2">
    <source>
        <dbReference type="Proteomes" id="UP000799764"/>
    </source>
</evidence>
<name>A0A9P4PSC0_9PLEO</name>
<protein>
    <submittedName>
        <fullName evidence="1">Uncharacterized protein</fullName>
    </submittedName>
</protein>